<dbReference type="PIRSF" id="PIRSF000538">
    <property type="entry name" value="GlpK"/>
    <property type="match status" value="1"/>
</dbReference>
<protein>
    <submittedName>
        <fullName evidence="6">Xylulokinase</fullName>
    </submittedName>
</protein>
<dbReference type="InterPro" id="IPR043129">
    <property type="entry name" value="ATPase_NBD"/>
</dbReference>
<dbReference type="Proteomes" id="UP000030661">
    <property type="component" value="Unassembled WGS sequence"/>
</dbReference>
<dbReference type="GO" id="GO:0016301">
    <property type="term" value="F:kinase activity"/>
    <property type="evidence" value="ECO:0007669"/>
    <property type="project" value="UniProtKB-KW"/>
</dbReference>
<dbReference type="EMBL" id="DF820465">
    <property type="protein sequence ID" value="GAK56851.1"/>
    <property type="molecule type" value="Genomic_DNA"/>
</dbReference>
<keyword evidence="7" id="KW-1185">Reference proteome</keyword>
<dbReference type="HOGENOM" id="CLU_009281_3_0_0"/>
<reference evidence="6" key="1">
    <citation type="journal article" date="2015" name="PeerJ">
        <title>First genomic representation of candidate bacterial phylum KSB3 points to enhanced environmental sensing as a trigger of wastewater bulking.</title>
        <authorList>
            <person name="Sekiguchi Y."/>
            <person name="Ohashi A."/>
            <person name="Parks D.H."/>
            <person name="Yamauchi T."/>
            <person name="Tyson G.W."/>
            <person name="Hugenholtz P."/>
        </authorList>
    </citation>
    <scope>NUCLEOTIDE SEQUENCE [LARGE SCALE GENOMIC DNA]</scope>
</reference>
<dbReference type="PANTHER" id="PTHR43095:SF5">
    <property type="entry name" value="XYLULOSE KINASE"/>
    <property type="match status" value="1"/>
</dbReference>
<sequence>MTKVECVFSLVFLVPYNFRSLSIAMGQLFAGWDVSTQSTKLLVIDAESQAIVFNEAVNYDQDLPHYKTKDGAIQGLGEGASESDPNMWIEAVNLLLQKLADSEVNQHDILAMSVSGQQHGLVALDRQGNLSRKRSKLWNDFSTQEECDLLTEKVGGLETMVKEVSNSQRTGYTAAKIFHLYRHERETYDNTATFFLVHNYINYYLTGGPDGGVKVMEPGDTSGTALYNIVSGQWSDVVINAIDPGLKAKLAPVQPSTKSIGAVSKQLVEKYGLNPTCRIDAGTGDNMYGAVGTGNVKEGIVTISLGTSGTAYTFLKQPYVDPTGEIAGFCDSSGYYLPLLCVSNLANGYNEILKLYNLSHQDFTEIIRKSPVGNNGRMIAPWYVGERTPDVPNGTPVYFGFALNDLNHKAVVCRGVLEGHLLNLYDGFKRMPVSPSEIRLTGGISRSVAWREAIANIFNAETVAVEGEGAAMGAALHALWVYQMEQGKAITLEEVVEPYIKLDETTRIKPNPKDVATYRTLSTAFSALSARLRNVPTKEDPFRLRKELLAG</sequence>
<comment type="similarity">
    <text evidence="1">Belongs to the FGGY kinase family.</text>
</comment>
<feature type="domain" description="Carbohydrate kinase FGGY C-terminal" evidence="5">
    <location>
        <begin position="374"/>
        <end position="480"/>
    </location>
</feature>
<dbReference type="InterPro" id="IPR000577">
    <property type="entry name" value="Carb_kinase_FGGY"/>
</dbReference>
<dbReference type="GO" id="GO:0005975">
    <property type="term" value="P:carbohydrate metabolic process"/>
    <property type="evidence" value="ECO:0007669"/>
    <property type="project" value="InterPro"/>
</dbReference>
<dbReference type="InterPro" id="IPR018485">
    <property type="entry name" value="FGGY_C"/>
</dbReference>
<evidence type="ECO:0000256" key="3">
    <source>
        <dbReference type="ARBA" id="ARBA00022777"/>
    </source>
</evidence>
<evidence type="ECO:0000256" key="2">
    <source>
        <dbReference type="ARBA" id="ARBA00022679"/>
    </source>
</evidence>
<name>A0A081BWZ6_VECG1</name>
<gene>
    <name evidence="6" type="ORF">U27_03815</name>
</gene>
<dbReference type="PANTHER" id="PTHR43095">
    <property type="entry name" value="SUGAR KINASE"/>
    <property type="match status" value="1"/>
</dbReference>
<dbReference type="Pfam" id="PF02782">
    <property type="entry name" value="FGGY_C"/>
    <property type="match status" value="1"/>
</dbReference>
<evidence type="ECO:0000259" key="4">
    <source>
        <dbReference type="Pfam" id="PF00370"/>
    </source>
</evidence>
<keyword evidence="3 6" id="KW-0418">Kinase</keyword>
<keyword evidence="2" id="KW-0808">Transferase</keyword>
<dbReference type="Gene3D" id="3.30.420.40">
    <property type="match status" value="2"/>
</dbReference>
<dbReference type="CDD" id="cd07809">
    <property type="entry name" value="ASKHA_NBD_FGGY_BaXK-like"/>
    <property type="match status" value="1"/>
</dbReference>
<dbReference type="SUPFAM" id="SSF53067">
    <property type="entry name" value="Actin-like ATPase domain"/>
    <property type="match status" value="2"/>
</dbReference>
<accession>A0A081BWZ6</accession>
<dbReference type="InterPro" id="IPR018484">
    <property type="entry name" value="FGGY_N"/>
</dbReference>
<feature type="domain" description="Carbohydrate kinase FGGY N-terminal" evidence="4">
    <location>
        <begin position="31"/>
        <end position="292"/>
    </location>
</feature>
<proteinExistence type="inferred from homology"/>
<organism evidence="6">
    <name type="scientific">Vecturithrix granuli</name>
    <dbReference type="NCBI Taxonomy" id="1499967"/>
    <lineage>
        <taxon>Bacteria</taxon>
        <taxon>Candidatus Moduliflexota</taxon>
        <taxon>Candidatus Vecturitrichia</taxon>
        <taxon>Candidatus Vecturitrichales</taxon>
        <taxon>Candidatus Vecturitrichaceae</taxon>
        <taxon>Candidatus Vecturithrix</taxon>
    </lineage>
</organism>
<dbReference type="Pfam" id="PF00370">
    <property type="entry name" value="FGGY_N"/>
    <property type="match status" value="1"/>
</dbReference>
<evidence type="ECO:0000259" key="5">
    <source>
        <dbReference type="Pfam" id="PF02782"/>
    </source>
</evidence>
<dbReference type="AlphaFoldDB" id="A0A081BWZ6"/>
<evidence type="ECO:0000313" key="6">
    <source>
        <dbReference type="EMBL" id="GAK56851.1"/>
    </source>
</evidence>
<dbReference type="InterPro" id="IPR050406">
    <property type="entry name" value="FGGY_Carb_Kinase"/>
</dbReference>
<evidence type="ECO:0000256" key="1">
    <source>
        <dbReference type="ARBA" id="ARBA00009156"/>
    </source>
</evidence>
<dbReference type="STRING" id="1499967.U27_03815"/>
<dbReference type="eggNOG" id="COG1070">
    <property type="taxonomic scope" value="Bacteria"/>
</dbReference>
<evidence type="ECO:0000313" key="7">
    <source>
        <dbReference type="Proteomes" id="UP000030661"/>
    </source>
</evidence>